<evidence type="ECO:0000313" key="2">
    <source>
        <dbReference type="EMBL" id="RHW38142.1"/>
    </source>
</evidence>
<dbReference type="Proteomes" id="UP000284416">
    <property type="component" value="Unassembled WGS sequence"/>
</dbReference>
<dbReference type="AlphaFoldDB" id="A0A417YS75"/>
<feature type="transmembrane region" description="Helical" evidence="1">
    <location>
        <begin position="12"/>
        <end position="36"/>
    </location>
</feature>
<evidence type="ECO:0000256" key="1">
    <source>
        <dbReference type="SAM" id="Phobius"/>
    </source>
</evidence>
<keyword evidence="1" id="KW-0472">Membrane</keyword>
<keyword evidence="3" id="KW-1185">Reference proteome</keyword>
<keyword evidence="1" id="KW-0812">Transmembrane</keyword>
<sequence>MSIKKINIGLILILVSSIIYGYALISASVYSHLLIGNQDLGWDRRYGVFGTALKEAGTIPIILSILLGLMGLMIGVKSIKTK</sequence>
<feature type="transmembrane region" description="Helical" evidence="1">
    <location>
        <begin position="56"/>
        <end position="76"/>
    </location>
</feature>
<dbReference type="RefSeq" id="WP_118921908.1">
    <property type="nucleotide sequence ID" value="NZ_QWEG01000009.1"/>
</dbReference>
<reference evidence="2 3" key="1">
    <citation type="journal article" date="2017" name="Int. J. Syst. Evol. Microbiol.">
        <title>Bacillus notoginsengisoli sp. nov., a novel bacterium isolated from the rhizosphere of Panax notoginseng.</title>
        <authorList>
            <person name="Zhang M.Y."/>
            <person name="Cheng J."/>
            <person name="Cai Y."/>
            <person name="Zhang T.Y."/>
            <person name="Wu Y.Y."/>
            <person name="Manikprabhu D."/>
            <person name="Li W.J."/>
            <person name="Zhang Y.X."/>
        </authorList>
    </citation>
    <scope>NUCLEOTIDE SEQUENCE [LARGE SCALE GENOMIC DNA]</scope>
    <source>
        <strain evidence="2 3">JCM 30743</strain>
    </source>
</reference>
<keyword evidence="1" id="KW-1133">Transmembrane helix</keyword>
<evidence type="ECO:0000313" key="3">
    <source>
        <dbReference type="Proteomes" id="UP000284416"/>
    </source>
</evidence>
<comment type="caution">
    <text evidence="2">The sequence shown here is derived from an EMBL/GenBank/DDBJ whole genome shotgun (WGS) entry which is preliminary data.</text>
</comment>
<proteinExistence type="predicted"/>
<accession>A0A417YS75</accession>
<organism evidence="2 3">
    <name type="scientific">Neobacillus notoginsengisoli</name>
    <dbReference type="NCBI Taxonomy" id="1578198"/>
    <lineage>
        <taxon>Bacteria</taxon>
        <taxon>Bacillati</taxon>
        <taxon>Bacillota</taxon>
        <taxon>Bacilli</taxon>
        <taxon>Bacillales</taxon>
        <taxon>Bacillaceae</taxon>
        <taxon>Neobacillus</taxon>
    </lineage>
</organism>
<gene>
    <name evidence="2" type="ORF">D1B31_15310</name>
</gene>
<dbReference type="EMBL" id="QWEG01000009">
    <property type="protein sequence ID" value="RHW38142.1"/>
    <property type="molecule type" value="Genomic_DNA"/>
</dbReference>
<protein>
    <submittedName>
        <fullName evidence="2">Phosphatase</fullName>
    </submittedName>
</protein>
<name>A0A417YS75_9BACI</name>